<organism evidence="20 21">
    <name type="scientific">Raphidocelis subcapitata</name>
    <dbReference type="NCBI Taxonomy" id="307507"/>
    <lineage>
        <taxon>Eukaryota</taxon>
        <taxon>Viridiplantae</taxon>
        <taxon>Chlorophyta</taxon>
        <taxon>core chlorophytes</taxon>
        <taxon>Chlorophyceae</taxon>
        <taxon>CS clade</taxon>
        <taxon>Sphaeropleales</taxon>
        <taxon>Selenastraceae</taxon>
        <taxon>Raphidocelis</taxon>
    </lineage>
</organism>
<evidence type="ECO:0000313" key="20">
    <source>
        <dbReference type="EMBL" id="GBF88539.1"/>
    </source>
</evidence>
<sequence>MAPNKRGGPQRGTDSSVLSAEEIAARGCGTDEGEGTDSYDGSLAAEVRVFFTGLMFLTRLPVPAGTDHHPTYLMRSTMYFPLIGAVVGLWGAVFYEAGTVLWSPAVAAGASLLATVWLTGCFHEDGMADCIDGFGGGWGKAQILRIMRDSRVGTYALVGMAVLLQIKGAAVAALPGPATAMIVAHCVCRWPSLPLLHWCTYLEDDEHAKSGMYNWMARSQRLITIPRMLFGTACALAVPAALLGAHGTLVVSATVLAVTAAAIYYSNAILGGVVGDYIGATIQATEIAVYLALGADWGAVARGGWRPLATLFGAVLVPVAWTRRIVDFC</sequence>
<evidence type="ECO:0000256" key="18">
    <source>
        <dbReference type="ARBA" id="ARBA00049504"/>
    </source>
</evidence>
<keyword evidence="21" id="KW-1185">Reference proteome</keyword>
<evidence type="ECO:0000256" key="1">
    <source>
        <dbReference type="ARBA" id="ARBA00001946"/>
    </source>
</evidence>
<evidence type="ECO:0000256" key="5">
    <source>
        <dbReference type="ARBA" id="ARBA00013200"/>
    </source>
</evidence>
<comment type="catalytic activity">
    <reaction evidence="18">
        <text>alpha-ribazole 5'-phosphate + adenosylcob(III)inamide-GDP = adenosylcob(III)alamin 5'-phosphate + GMP + H(+)</text>
        <dbReference type="Rhea" id="RHEA:23560"/>
        <dbReference type="ChEBI" id="CHEBI:15378"/>
        <dbReference type="ChEBI" id="CHEBI:57918"/>
        <dbReference type="ChEBI" id="CHEBI:58115"/>
        <dbReference type="ChEBI" id="CHEBI:60487"/>
        <dbReference type="ChEBI" id="CHEBI:60493"/>
        <dbReference type="EC" id="2.7.8.26"/>
    </reaction>
</comment>
<comment type="similarity">
    <text evidence="4">Belongs to the CobS family.</text>
</comment>
<comment type="caution">
    <text evidence="20">The sequence shown here is derived from an EMBL/GenBank/DDBJ whole genome shotgun (WGS) entry which is preliminary data.</text>
</comment>
<feature type="transmembrane region" description="Helical" evidence="19">
    <location>
        <begin position="78"/>
        <end position="95"/>
    </location>
</feature>
<evidence type="ECO:0000256" key="19">
    <source>
        <dbReference type="SAM" id="Phobius"/>
    </source>
</evidence>
<evidence type="ECO:0000313" key="21">
    <source>
        <dbReference type="Proteomes" id="UP000247498"/>
    </source>
</evidence>
<evidence type="ECO:0000256" key="16">
    <source>
        <dbReference type="ARBA" id="ARBA00032853"/>
    </source>
</evidence>
<dbReference type="Proteomes" id="UP000247498">
    <property type="component" value="Unassembled WGS sequence"/>
</dbReference>
<dbReference type="GO" id="GO:0005886">
    <property type="term" value="C:plasma membrane"/>
    <property type="evidence" value="ECO:0007669"/>
    <property type="project" value="UniProtKB-SubCell"/>
</dbReference>
<evidence type="ECO:0000256" key="9">
    <source>
        <dbReference type="ARBA" id="ARBA00022679"/>
    </source>
</evidence>
<comment type="cofactor">
    <cofactor evidence="1">
        <name>Mg(2+)</name>
        <dbReference type="ChEBI" id="CHEBI:18420"/>
    </cofactor>
</comment>
<proteinExistence type="inferred from homology"/>
<name>A0A2V0NMZ4_9CHLO</name>
<dbReference type="PANTHER" id="PTHR34148">
    <property type="entry name" value="ADENOSYLCOBINAMIDE-GDP RIBAZOLETRANSFERASE"/>
    <property type="match status" value="1"/>
</dbReference>
<evidence type="ECO:0000256" key="4">
    <source>
        <dbReference type="ARBA" id="ARBA00010561"/>
    </source>
</evidence>
<comment type="function">
    <text evidence="14">Joins adenosylcobinamide-GDP and alpha-ribazole to generate adenosylcobalamin (Ado-cobalamin). Also synthesizes adenosylcobalamin 5'-phosphate from adenosylcobinamide-GDP and alpha-ribazole 5'-phosphate.</text>
</comment>
<accession>A0A2V0NMZ4</accession>
<evidence type="ECO:0000256" key="10">
    <source>
        <dbReference type="ARBA" id="ARBA00022692"/>
    </source>
</evidence>
<evidence type="ECO:0000256" key="13">
    <source>
        <dbReference type="ARBA" id="ARBA00023136"/>
    </source>
</evidence>
<feature type="transmembrane region" description="Helical" evidence="19">
    <location>
        <begin position="101"/>
        <end position="119"/>
    </location>
</feature>
<dbReference type="HAMAP" id="MF_00719">
    <property type="entry name" value="CobS"/>
    <property type="match status" value="1"/>
</dbReference>
<evidence type="ECO:0000256" key="15">
    <source>
        <dbReference type="ARBA" id="ARBA00032605"/>
    </source>
</evidence>
<keyword evidence="8" id="KW-0169">Cobalamin biosynthesis</keyword>
<dbReference type="AlphaFoldDB" id="A0A2V0NMZ4"/>
<keyword evidence="7" id="KW-1003">Cell membrane</keyword>
<evidence type="ECO:0000256" key="8">
    <source>
        <dbReference type="ARBA" id="ARBA00022573"/>
    </source>
</evidence>
<evidence type="ECO:0000256" key="7">
    <source>
        <dbReference type="ARBA" id="ARBA00022475"/>
    </source>
</evidence>
<dbReference type="InterPro" id="IPR003805">
    <property type="entry name" value="CobS"/>
</dbReference>
<comment type="pathway">
    <text evidence="3">Cofactor biosynthesis; adenosylcobalamin biosynthesis; adenosylcobalamin from cob(II)yrinate a,c-diamide: step 7/7.</text>
</comment>
<reference evidence="20 21" key="1">
    <citation type="journal article" date="2018" name="Sci. Rep.">
        <title>Raphidocelis subcapitata (=Pseudokirchneriella subcapitata) provides an insight into genome evolution and environmental adaptations in the Sphaeropleales.</title>
        <authorList>
            <person name="Suzuki S."/>
            <person name="Yamaguchi H."/>
            <person name="Nakajima N."/>
            <person name="Kawachi M."/>
        </authorList>
    </citation>
    <scope>NUCLEOTIDE SEQUENCE [LARGE SCALE GENOMIC DNA]</scope>
    <source>
        <strain evidence="20 21">NIES-35</strain>
    </source>
</reference>
<dbReference type="GO" id="GO:0051073">
    <property type="term" value="F:adenosylcobinamide-GDP ribazoletransferase activity"/>
    <property type="evidence" value="ECO:0007669"/>
    <property type="project" value="UniProtKB-EC"/>
</dbReference>
<evidence type="ECO:0000256" key="6">
    <source>
        <dbReference type="ARBA" id="ARBA00015850"/>
    </source>
</evidence>
<feature type="transmembrane region" description="Helical" evidence="19">
    <location>
        <begin position="248"/>
        <end position="265"/>
    </location>
</feature>
<protein>
    <recommendedName>
        <fullName evidence="6">Adenosylcobinamide-GDP ribazoletransferase</fullName>
        <ecNumber evidence="5">2.7.8.26</ecNumber>
    </recommendedName>
    <alternativeName>
        <fullName evidence="16">Cobalamin synthase</fullName>
    </alternativeName>
    <alternativeName>
        <fullName evidence="15">Cobalamin-5'-phosphate synthase</fullName>
    </alternativeName>
</protein>
<dbReference type="OrthoDB" id="2123309at2759"/>
<feature type="transmembrane region" description="Helical" evidence="19">
    <location>
        <begin position="222"/>
        <end position="242"/>
    </location>
</feature>
<keyword evidence="10 19" id="KW-0812">Transmembrane</keyword>
<evidence type="ECO:0000256" key="2">
    <source>
        <dbReference type="ARBA" id="ARBA00004651"/>
    </source>
</evidence>
<comment type="subcellular location">
    <subcellularLocation>
        <location evidence="2">Cell membrane</location>
        <topology evidence="2">Multi-pass membrane protein</topology>
    </subcellularLocation>
</comment>
<feature type="transmembrane region" description="Helical" evidence="19">
    <location>
        <begin position="152"/>
        <end position="174"/>
    </location>
</feature>
<keyword evidence="13 19" id="KW-0472">Membrane</keyword>
<dbReference type="EC" id="2.7.8.26" evidence="5"/>
<keyword evidence="12 19" id="KW-1133">Transmembrane helix</keyword>
<comment type="catalytic activity">
    <reaction evidence="17">
        <text>alpha-ribazole + adenosylcob(III)inamide-GDP = adenosylcob(III)alamin + GMP + H(+)</text>
        <dbReference type="Rhea" id="RHEA:16049"/>
        <dbReference type="ChEBI" id="CHEBI:10329"/>
        <dbReference type="ChEBI" id="CHEBI:15378"/>
        <dbReference type="ChEBI" id="CHEBI:18408"/>
        <dbReference type="ChEBI" id="CHEBI:58115"/>
        <dbReference type="ChEBI" id="CHEBI:60487"/>
        <dbReference type="EC" id="2.7.8.26"/>
    </reaction>
</comment>
<keyword evidence="9 20" id="KW-0808">Transferase</keyword>
<dbReference type="EMBL" id="BDRX01000005">
    <property type="protein sequence ID" value="GBF88539.1"/>
    <property type="molecule type" value="Genomic_DNA"/>
</dbReference>
<evidence type="ECO:0000256" key="3">
    <source>
        <dbReference type="ARBA" id="ARBA00004663"/>
    </source>
</evidence>
<dbReference type="STRING" id="307507.A0A2V0NMZ4"/>
<dbReference type="UniPathway" id="UPA00148">
    <property type="reaction ID" value="UER00238"/>
</dbReference>
<evidence type="ECO:0000256" key="11">
    <source>
        <dbReference type="ARBA" id="ARBA00022842"/>
    </source>
</evidence>
<dbReference type="InParanoid" id="A0A2V0NMZ4"/>
<evidence type="ECO:0000256" key="12">
    <source>
        <dbReference type="ARBA" id="ARBA00022989"/>
    </source>
</evidence>
<evidence type="ECO:0000256" key="17">
    <source>
        <dbReference type="ARBA" id="ARBA00048623"/>
    </source>
</evidence>
<gene>
    <name evidence="20" type="ORF">Rsub_01254</name>
</gene>
<dbReference type="PANTHER" id="PTHR34148:SF1">
    <property type="entry name" value="ADENOSYLCOBINAMIDE-GDP RIBAZOLETRANSFERASE"/>
    <property type="match status" value="1"/>
</dbReference>
<dbReference type="Pfam" id="PF02654">
    <property type="entry name" value="CobS"/>
    <property type="match status" value="1"/>
</dbReference>
<evidence type="ECO:0000256" key="14">
    <source>
        <dbReference type="ARBA" id="ARBA00025228"/>
    </source>
</evidence>
<keyword evidence="11" id="KW-0460">Magnesium</keyword>
<dbReference type="GO" id="GO:0008818">
    <property type="term" value="F:cobalamin 5'-phosphate synthase activity"/>
    <property type="evidence" value="ECO:0007669"/>
    <property type="project" value="InterPro"/>
</dbReference>